<feature type="domain" description="HPt" evidence="2">
    <location>
        <begin position="11"/>
        <end position="79"/>
    </location>
</feature>
<keyword evidence="4" id="KW-1185">Reference proteome</keyword>
<dbReference type="Pfam" id="PF01627">
    <property type="entry name" value="Hpt"/>
    <property type="match status" value="1"/>
</dbReference>
<reference evidence="3 4" key="1">
    <citation type="submission" date="2016-11" db="EMBL/GenBank/DDBJ databases">
        <title>Complete genome sequence of Sulfitobacter sp. AM1-D1, a toxic bacteria associated with marine dinoflagellate Alexandrium minutum in East China Sea.</title>
        <authorList>
            <person name="Yang Q."/>
            <person name="Zhang X."/>
            <person name="Tian X."/>
        </authorList>
    </citation>
    <scope>NUCLEOTIDE SEQUENCE [LARGE SCALE GENOMIC DNA]</scope>
    <source>
        <strain evidence="3 4">AM1-D1</strain>
    </source>
</reference>
<dbReference type="KEGG" id="suam:BOO69_13185"/>
<name>A0A1J0WMJ9_9RHOB</name>
<dbReference type="Proteomes" id="UP000181897">
    <property type="component" value="Chromosome"/>
</dbReference>
<proteinExistence type="predicted"/>
<accession>A0A1J0WMJ9</accession>
<evidence type="ECO:0000313" key="3">
    <source>
        <dbReference type="EMBL" id="APE45485.1"/>
    </source>
</evidence>
<evidence type="ECO:0000259" key="2">
    <source>
        <dbReference type="Pfam" id="PF01627"/>
    </source>
</evidence>
<protein>
    <submittedName>
        <fullName evidence="3">Phosphorelay protein</fullName>
    </submittedName>
</protein>
<dbReference type="OrthoDB" id="7889027at2"/>
<dbReference type="InterPro" id="IPR036641">
    <property type="entry name" value="HPT_dom_sf"/>
</dbReference>
<sequence length="116" mass="12486">MVEELPGLAKVRARFIEMLADRQARIAEHALNAWDGETLEDINGNLEAAKAILHQIAGTAGSLGFAELGSAARECEAEVIAHLEGPDADLAICPGEIVHHMDLFVKQCEETLREAA</sequence>
<gene>
    <name evidence="3" type="ORF">BOO69_13185</name>
</gene>
<keyword evidence="1" id="KW-0902">Two-component regulatory system</keyword>
<dbReference type="GO" id="GO:0004672">
    <property type="term" value="F:protein kinase activity"/>
    <property type="evidence" value="ECO:0007669"/>
    <property type="project" value="UniProtKB-ARBA"/>
</dbReference>
<dbReference type="SUPFAM" id="SSF47226">
    <property type="entry name" value="Histidine-containing phosphotransfer domain, HPT domain"/>
    <property type="match status" value="1"/>
</dbReference>
<dbReference type="GO" id="GO:0000160">
    <property type="term" value="P:phosphorelay signal transduction system"/>
    <property type="evidence" value="ECO:0007669"/>
    <property type="project" value="UniProtKB-KW"/>
</dbReference>
<evidence type="ECO:0000256" key="1">
    <source>
        <dbReference type="ARBA" id="ARBA00023012"/>
    </source>
</evidence>
<evidence type="ECO:0000313" key="4">
    <source>
        <dbReference type="Proteomes" id="UP000181897"/>
    </source>
</evidence>
<dbReference type="EMBL" id="CP018076">
    <property type="protein sequence ID" value="APE45485.1"/>
    <property type="molecule type" value="Genomic_DNA"/>
</dbReference>
<organism evidence="3 4">
    <name type="scientific">Sulfitobacter alexandrii</name>
    <dbReference type="NCBI Taxonomy" id="1917485"/>
    <lineage>
        <taxon>Bacteria</taxon>
        <taxon>Pseudomonadati</taxon>
        <taxon>Pseudomonadota</taxon>
        <taxon>Alphaproteobacteria</taxon>
        <taxon>Rhodobacterales</taxon>
        <taxon>Roseobacteraceae</taxon>
        <taxon>Sulfitobacter</taxon>
    </lineage>
</organism>
<dbReference type="InterPro" id="IPR008207">
    <property type="entry name" value="Sig_transdc_His_kin_Hpt_dom"/>
</dbReference>
<dbReference type="AlphaFoldDB" id="A0A1J0WMJ9"/>
<dbReference type="Gene3D" id="1.20.120.160">
    <property type="entry name" value="HPT domain"/>
    <property type="match status" value="1"/>
</dbReference>
<dbReference type="STRING" id="1917485.BOO69_13185"/>